<dbReference type="PANTHER" id="PTHR14969:SF13">
    <property type="entry name" value="AT30094P"/>
    <property type="match status" value="1"/>
</dbReference>
<reference evidence="3 4" key="1">
    <citation type="submission" date="2020-07" db="EMBL/GenBank/DDBJ databases">
        <title>Sequencing the genomes of 1000 actinobacteria strains.</title>
        <authorList>
            <person name="Klenk H.-P."/>
        </authorList>
    </citation>
    <scope>NUCLEOTIDE SEQUENCE [LARGE SCALE GENOMIC DNA]</scope>
    <source>
        <strain evidence="3 4">DSM 17380</strain>
    </source>
</reference>
<evidence type="ECO:0000313" key="4">
    <source>
        <dbReference type="Proteomes" id="UP000586095"/>
    </source>
</evidence>
<keyword evidence="1" id="KW-0812">Transmembrane</keyword>
<dbReference type="Proteomes" id="UP000586095">
    <property type="component" value="Unassembled WGS sequence"/>
</dbReference>
<evidence type="ECO:0000259" key="2">
    <source>
        <dbReference type="SMART" id="SM00014"/>
    </source>
</evidence>
<sequence>MHSKPAAPGIIWASLAILAVAGLGAYIHFAHSGALPLDEAWREAVRLEPGSVSFTVAAFMAEIGSGIGVAACGAVACALLLTRRFLREAAALATALLLGVALSEGLKSLVVRPRPMEALYPWDGYSFPSGHSMGAAALAVSLAFAFSSVYESGATFVTKSSVTWIWIAAFAWTLAMMWSRTALGVHWLSDTVAGAVVGASAAVIAQRVWHRPRTR</sequence>
<comment type="caution">
    <text evidence="3">The sequence shown here is derived from an EMBL/GenBank/DDBJ whole genome shotgun (WGS) entry which is preliminary data.</text>
</comment>
<dbReference type="SMART" id="SM00014">
    <property type="entry name" value="acidPPc"/>
    <property type="match status" value="1"/>
</dbReference>
<dbReference type="SUPFAM" id="SSF48317">
    <property type="entry name" value="Acid phosphatase/Vanadium-dependent haloperoxidase"/>
    <property type="match status" value="1"/>
</dbReference>
<name>A0A852R9R7_9MICO</name>
<dbReference type="EC" id="3.6.1.27" evidence="3"/>
<keyword evidence="1" id="KW-1133">Transmembrane helix</keyword>
<feature type="transmembrane region" description="Helical" evidence="1">
    <location>
        <begin position="185"/>
        <end position="205"/>
    </location>
</feature>
<dbReference type="Pfam" id="PF01569">
    <property type="entry name" value="PAP2"/>
    <property type="match status" value="1"/>
</dbReference>
<dbReference type="InterPro" id="IPR036938">
    <property type="entry name" value="PAP2/HPO_sf"/>
</dbReference>
<dbReference type="RefSeq" id="WP_185987450.1">
    <property type="nucleotide sequence ID" value="NZ_BAAALZ010000001.1"/>
</dbReference>
<feature type="transmembrane region" description="Helical" evidence="1">
    <location>
        <begin position="56"/>
        <end position="82"/>
    </location>
</feature>
<keyword evidence="3" id="KW-0378">Hydrolase</keyword>
<feature type="domain" description="Phosphatidic acid phosphatase type 2/haloperoxidase" evidence="2">
    <location>
        <begin position="86"/>
        <end position="206"/>
    </location>
</feature>
<keyword evidence="4" id="KW-1185">Reference proteome</keyword>
<proteinExistence type="predicted"/>
<feature type="transmembrane region" description="Helical" evidence="1">
    <location>
        <begin position="162"/>
        <end position="179"/>
    </location>
</feature>
<feature type="transmembrane region" description="Helical" evidence="1">
    <location>
        <begin position="130"/>
        <end position="150"/>
    </location>
</feature>
<accession>A0A852R9R7</accession>
<evidence type="ECO:0000256" key="1">
    <source>
        <dbReference type="SAM" id="Phobius"/>
    </source>
</evidence>
<gene>
    <name evidence="3" type="ORF">BJ960_002391</name>
</gene>
<protein>
    <submittedName>
        <fullName evidence="3">Undecaprenyl-diphosphatase</fullName>
        <ecNumber evidence="3">3.6.1.27</ecNumber>
    </submittedName>
</protein>
<dbReference type="AlphaFoldDB" id="A0A852R9R7"/>
<dbReference type="EMBL" id="JACCBD010000001">
    <property type="protein sequence ID" value="NYD27588.1"/>
    <property type="molecule type" value="Genomic_DNA"/>
</dbReference>
<evidence type="ECO:0000313" key="3">
    <source>
        <dbReference type="EMBL" id="NYD27588.1"/>
    </source>
</evidence>
<organism evidence="3 4">
    <name type="scientific">Leucobacter aridicollis</name>
    <dbReference type="NCBI Taxonomy" id="283878"/>
    <lineage>
        <taxon>Bacteria</taxon>
        <taxon>Bacillati</taxon>
        <taxon>Actinomycetota</taxon>
        <taxon>Actinomycetes</taxon>
        <taxon>Micrococcales</taxon>
        <taxon>Microbacteriaceae</taxon>
        <taxon>Leucobacter</taxon>
    </lineage>
</organism>
<dbReference type="GO" id="GO:0050380">
    <property type="term" value="F:undecaprenyl-diphosphatase activity"/>
    <property type="evidence" value="ECO:0007669"/>
    <property type="project" value="UniProtKB-EC"/>
</dbReference>
<feature type="transmembrane region" description="Helical" evidence="1">
    <location>
        <begin position="89"/>
        <end position="110"/>
    </location>
</feature>
<dbReference type="Gene3D" id="1.20.144.10">
    <property type="entry name" value="Phosphatidic acid phosphatase type 2/haloperoxidase"/>
    <property type="match status" value="1"/>
</dbReference>
<dbReference type="InterPro" id="IPR000326">
    <property type="entry name" value="PAP2/HPO"/>
</dbReference>
<dbReference type="PANTHER" id="PTHR14969">
    <property type="entry name" value="SPHINGOSINE-1-PHOSPHATE PHOSPHOHYDROLASE"/>
    <property type="match status" value="1"/>
</dbReference>
<keyword evidence="1" id="KW-0472">Membrane</keyword>